<organism evidence="3 4">
    <name type="scientific">Pseudonocardia abyssalis</name>
    <dbReference type="NCBI Taxonomy" id="2792008"/>
    <lineage>
        <taxon>Bacteria</taxon>
        <taxon>Bacillati</taxon>
        <taxon>Actinomycetota</taxon>
        <taxon>Actinomycetes</taxon>
        <taxon>Pseudonocardiales</taxon>
        <taxon>Pseudonocardiaceae</taxon>
        <taxon>Pseudonocardia</taxon>
    </lineage>
</organism>
<evidence type="ECO:0000313" key="4">
    <source>
        <dbReference type="Proteomes" id="UP000694287"/>
    </source>
</evidence>
<feature type="region of interest" description="Disordered" evidence="1">
    <location>
        <begin position="85"/>
        <end position="112"/>
    </location>
</feature>
<dbReference type="Pfam" id="PF11239">
    <property type="entry name" value="DUF3040"/>
    <property type="match status" value="1"/>
</dbReference>
<evidence type="ECO:0000256" key="1">
    <source>
        <dbReference type="SAM" id="MobiDB-lite"/>
    </source>
</evidence>
<feature type="transmembrane region" description="Helical" evidence="2">
    <location>
        <begin position="66"/>
        <end position="81"/>
    </location>
</feature>
<comment type="caution">
    <text evidence="3">The sequence shown here is derived from an EMBL/GenBank/DDBJ whole genome shotgun (WGS) entry which is preliminary data.</text>
</comment>
<proteinExistence type="predicted"/>
<keyword evidence="2" id="KW-0472">Membrane</keyword>
<gene>
    <name evidence="3" type="ORF">I4I81_06065</name>
</gene>
<evidence type="ECO:0000313" key="3">
    <source>
        <dbReference type="EMBL" id="MBW0133816.1"/>
    </source>
</evidence>
<dbReference type="Proteomes" id="UP000694287">
    <property type="component" value="Unassembled WGS sequence"/>
</dbReference>
<keyword evidence="4" id="KW-1185">Reference proteome</keyword>
<reference evidence="3 4" key="1">
    <citation type="submission" date="2020-11" db="EMBL/GenBank/DDBJ databases">
        <title>Pseudonocardia abyssalis sp. nov. and Pseudonocardia oceani sp. nov., description and phylogenomic analysis of two novel actinomycetes isolated from the deep Southern Ocean.</title>
        <authorList>
            <person name="Parra J."/>
        </authorList>
    </citation>
    <scope>NUCLEOTIDE SEQUENCE [LARGE SCALE GENOMIC DNA]</scope>
    <source>
        <strain evidence="3 4">KRD-168</strain>
    </source>
</reference>
<dbReference type="InterPro" id="IPR021401">
    <property type="entry name" value="DUF3040"/>
</dbReference>
<keyword evidence="2" id="KW-0812">Transmembrane</keyword>
<accession>A0ABS6UNJ3</accession>
<protein>
    <submittedName>
        <fullName evidence="3">DUF3040 domain-containing protein</fullName>
    </submittedName>
</protein>
<sequence>MLSERDRRILHEMERQLSDEDRRMESVTHRTRRHQRRLRRGVDVALVLSALSALLCFALATPATIGAGVVATGLVAALLLMRRSPGRPHAAGPSMRALRRWFTTPRGRAPRR</sequence>
<name>A0ABS6UNJ3_9PSEU</name>
<keyword evidence="2" id="KW-1133">Transmembrane helix</keyword>
<dbReference type="EMBL" id="JADQDK010000001">
    <property type="protein sequence ID" value="MBW0133816.1"/>
    <property type="molecule type" value="Genomic_DNA"/>
</dbReference>
<dbReference type="RefSeq" id="WP_218605881.1">
    <property type="nucleotide sequence ID" value="NZ_JADQDJ010000449.1"/>
</dbReference>
<evidence type="ECO:0000256" key="2">
    <source>
        <dbReference type="SAM" id="Phobius"/>
    </source>
</evidence>
<feature type="transmembrane region" description="Helical" evidence="2">
    <location>
        <begin position="42"/>
        <end position="60"/>
    </location>
</feature>